<comment type="caution">
    <text evidence="1">The sequence shown here is derived from an EMBL/GenBank/DDBJ whole genome shotgun (WGS) entry which is preliminary data.</text>
</comment>
<reference evidence="1" key="1">
    <citation type="submission" date="2022-12" db="EMBL/GenBank/DDBJ databases">
        <title>New Phytohabitans aurantiacus sp. RD004123 nov., an actinomycete isolated from soil.</title>
        <authorList>
            <person name="Triningsih D.W."/>
            <person name="Harunari E."/>
            <person name="Igarashi Y."/>
        </authorList>
    </citation>
    <scope>NUCLEOTIDE SEQUENCE</scope>
    <source>
        <strain evidence="1">RD004123</strain>
    </source>
</reference>
<proteinExistence type="predicted"/>
<sequence>MIITPEIKAAADILRACAEFSITHPDTPLRNNPHYDSMPDIHWECPCGVVMPPITDDLRTACCGSTTVDVPACITCGRDEHDGTEDHPMIRTDTLANE</sequence>
<organism evidence="1 2">
    <name type="scientific">Phytohabitans aurantiacus</name>
    <dbReference type="NCBI Taxonomy" id="3016789"/>
    <lineage>
        <taxon>Bacteria</taxon>
        <taxon>Bacillati</taxon>
        <taxon>Actinomycetota</taxon>
        <taxon>Actinomycetes</taxon>
        <taxon>Micromonosporales</taxon>
        <taxon>Micromonosporaceae</taxon>
    </lineage>
</organism>
<accession>A0ABQ5R294</accession>
<evidence type="ECO:0000313" key="1">
    <source>
        <dbReference type="EMBL" id="GLI00671.1"/>
    </source>
</evidence>
<protein>
    <submittedName>
        <fullName evidence="1">Uncharacterized protein</fullName>
    </submittedName>
</protein>
<gene>
    <name evidence="1" type="ORF">Pa4123_59470</name>
</gene>
<name>A0ABQ5R294_9ACTN</name>
<evidence type="ECO:0000313" key="2">
    <source>
        <dbReference type="Proteomes" id="UP001144280"/>
    </source>
</evidence>
<dbReference type="Proteomes" id="UP001144280">
    <property type="component" value="Unassembled WGS sequence"/>
</dbReference>
<keyword evidence="2" id="KW-1185">Reference proteome</keyword>
<dbReference type="RefSeq" id="WP_281901164.1">
    <property type="nucleotide sequence ID" value="NZ_BSDI01000034.1"/>
</dbReference>
<dbReference type="EMBL" id="BSDI01000034">
    <property type="protein sequence ID" value="GLI00671.1"/>
    <property type="molecule type" value="Genomic_DNA"/>
</dbReference>